<dbReference type="RefSeq" id="WP_184147623.1">
    <property type="nucleotide sequence ID" value="NZ_JACHFM010000001.1"/>
</dbReference>
<comment type="caution">
    <text evidence="1">The sequence shown here is derived from an EMBL/GenBank/DDBJ whole genome shotgun (WGS) entry which is preliminary data.</text>
</comment>
<dbReference type="EMBL" id="JACHFM010000001">
    <property type="protein sequence ID" value="MBB5221231.1"/>
    <property type="molecule type" value="Genomic_DNA"/>
</dbReference>
<dbReference type="Pfam" id="PF14072">
    <property type="entry name" value="DndB"/>
    <property type="match status" value="1"/>
</dbReference>
<dbReference type="NCBIfam" id="TIGR03187">
    <property type="entry name" value="DGQHR"/>
    <property type="match status" value="1"/>
</dbReference>
<evidence type="ECO:0000313" key="1">
    <source>
        <dbReference type="EMBL" id="MBB5221231.1"/>
    </source>
</evidence>
<dbReference type="InterPro" id="IPR017601">
    <property type="entry name" value="DGQHR-contain_dom"/>
</dbReference>
<gene>
    <name evidence="1" type="ORF">HNP73_001152</name>
</gene>
<evidence type="ECO:0000313" key="2">
    <source>
        <dbReference type="Proteomes" id="UP000549457"/>
    </source>
</evidence>
<sequence>MQNSIHLPINIPVSKVSQPIGDFYVGCIDARTLVGISYTEIRAFISGTQGKIAGIQRERSEKRIKSIEKYVNLDYATFPTSVIIAVAAECVELTPYCTNATKSNSKGIFNLELTTYGSPGDNDYIPVEKIAFIIDGQHRVAGLEGLDNHRNFDVNISIFVGASEADKAEIFARVNQAQTKVNQSLVVDLASYYEERGPVKFAHEVVLAMNRDVEGPLHDKIKRLGKAEPGKGMVQTLAQATVVKPIVEYITPDPESERNKRYKGLFGLKRNPDDWRTFIFQPFFDKNDDSGLFLCLTNFFNAVKYKWPSCWDNAPTGSILNRTTGYVALMRFFRPLYLKHCERGEVLPFEVCRKTFERISIEDGELTRDLFVPGSSGISALYRRLIIDAGLEQ</sequence>
<keyword evidence="2" id="KW-1185">Reference proteome</keyword>
<dbReference type="CDD" id="cd16413">
    <property type="entry name" value="DGQHR_domain"/>
    <property type="match status" value="1"/>
</dbReference>
<name>A0A840SPL4_9RHOB</name>
<accession>A0A840SPL4</accession>
<reference evidence="1 2" key="1">
    <citation type="submission" date="2020-08" db="EMBL/GenBank/DDBJ databases">
        <title>Genomic Encyclopedia of Type Strains, Phase IV (KMG-IV): sequencing the most valuable type-strain genomes for metagenomic binning, comparative biology and taxonomic classification.</title>
        <authorList>
            <person name="Goeker M."/>
        </authorList>
    </citation>
    <scope>NUCLEOTIDE SEQUENCE [LARGE SCALE GENOMIC DNA]</scope>
    <source>
        <strain evidence="1 2">DSM 101730</strain>
    </source>
</reference>
<protein>
    <submittedName>
        <fullName evidence="1">DGQHR domain-containing protein</fullName>
    </submittedName>
</protein>
<dbReference type="InterPro" id="IPR017642">
    <property type="entry name" value="DNA_S_mod_DndB"/>
</dbReference>
<dbReference type="AlphaFoldDB" id="A0A840SPL4"/>
<dbReference type="Proteomes" id="UP000549457">
    <property type="component" value="Unassembled WGS sequence"/>
</dbReference>
<proteinExistence type="predicted"/>
<organism evidence="1 2">
    <name type="scientific">Amaricoccus macauensis</name>
    <dbReference type="NCBI Taxonomy" id="57001"/>
    <lineage>
        <taxon>Bacteria</taxon>
        <taxon>Pseudomonadati</taxon>
        <taxon>Pseudomonadota</taxon>
        <taxon>Alphaproteobacteria</taxon>
        <taxon>Rhodobacterales</taxon>
        <taxon>Paracoccaceae</taxon>
        <taxon>Amaricoccus</taxon>
    </lineage>
</organism>